<accession>A0A5J4L303</accession>
<gene>
    <name evidence="4" type="ORF">A45J_0397</name>
</gene>
<keyword evidence="1" id="KW-1188">Viral release from host cell</keyword>
<evidence type="ECO:0000256" key="2">
    <source>
        <dbReference type="SAM" id="MobiDB-lite"/>
    </source>
</evidence>
<sequence length="447" mass="51281">MGSRDNAEVKKILLPYQQRWVNDTSPLKIWLASRQIGKSFTLAMEAIVEALKHKCNNMILSSSDRQSKEVMQKVYSHLRFLKVRSDEIIKAERETKEEVQLPNGSRIISLPANPDTCRGFSGNVFLDEFSFHKDSREIWKAMYPTITRGYKIRVSSTPNGKSNMFYDLWQHSDASKHMTSIYDAVREGLKVNIDDLRKNMTDPDAWVQEFECQFIDEATAYITYEMITACEDEGASVDLPEGFEFAGRELYLGVDIGRKKDLTVIWLWEKLGDVFWTRMVKRLHKAPFRLQQDVLSMFMPFVRRACIDSTGLGMQLAEEMSDKYGSKAEAVTFSNSVKEDLAVTFRRRFEDRQVRIPIDRNIREDIHSVKKFTTAAGNIRFDAERTELGHADHFWAGALGIHSGVSSGAPAASVSSETARDDYHSERKNRFSRRPMALSQRLIERAA</sequence>
<dbReference type="Pfam" id="PF17289">
    <property type="entry name" value="Terminase_6C"/>
    <property type="match status" value="1"/>
</dbReference>
<feature type="compositionally biased region" description="Basic and acidic residues" evidence="2">
    <location>
        <begin position="418"/>
        <end position="429"/>
    </location>
</feature>
<dbReference type="Gene3D" id="3.30.420.240">
    <property type="match status" value="1"/>
</dbReference>
<feature type="domain" description="Terminase large subunit gp17-like C-terminal" evidence="3">
    <location>
        <begin position="253"/>
        <end position="399"/>
    </location>
</feature>
<dbReference type="AlphaFoldDB" id="A0A5J4L303"/>
<dbReference type="Gene3D" id="3.40.50.300">
    <property type="entry name" value="P-loop containing nucleotide triphosphate hydrolases"/>
    <property type="match status" value="1"/>
</dbReference>
<name>A0A5J4L303_9ZZZZ</name>
<feature type="region of interest" description="Disordered" evidence="2">
    <location>
        <begin position="407"/>
        <end position="435"/>
    </location>
</feature>
<dbReference type="InterPro" id="IPR027417">
    <property type="entry name" value="P-loop_NTPase"/>
</dbReference>
<protein>
    <recommendedName>
        <fullName evidence="3">Terminase large subunit gp17-like C-terminal domain-containing protein</fullName>
    </recommendedName>
</protein>
<organism evidence="4">
    <name type="scientific">hot springs metagenome</name>
    <dbReference type="NCBI Taxonomy" id="433727"/>
    <lineage>
        <taxon>unclassified sequences</taxon>
        <taxon>metagenomes</taxon>
        <taxon>ecological metagenomes</taxon>
    </lineage>
</organism>
<evidence type="ECO:0000259" key="3">
    <source>
        <dbReference type="Pfam" id="PF17289"/>
    </source>
</evidence>
<dbReference type="InterPro" id="IPR035421">
    <property type="entry name" value="Terminase_6C"/>
</dbReference>
<comment type="caution">
    <text evidence="4">The sequence shown here is derived from an EMBL/GenBank/DDBJ whole genome shotgun (WGS) entry which is preliminary data.</text>
</comment>
<reference evidence="4" key="1">
    <citation type="submission" date="2019-10" db="EMBL/GenBank/DDBJ databases">
        <title>Metagenomic sequencing of thiosulfate-disproportionating enrichment culture.</title>
        <authorList>
            <person name="Umezawa K."/>
            <person name="Kojima H."/>
            <person name="Fukui M."/>
        </authorList>
    </citation>
    <scope>NUCLEOTIDE SEQUENCE</scope>
    <source>
        <strain evidence="4">45J</strain>
    </source>
</reference>
<evidence type="ECO:0000256" key="1">
    <source>
        <dbReference type="ARBA" id="ARBA00022612"/>
    </source>
</evidence>
<dbReference type="Pfam" id="PF03237">
    <property type="entry name" value="Terminase_6N"/>
    <property type="match status" value="1"/>
</dbReference>
<feature type="compositionally biased region" description="Low complexity" evidence="2">
    <location>
        <begin position="407"/>
        <end position="416"/>
    </location>
</feature>
<evidence type="ECO:0000313" key="4">
    <source>
        <dbReference type="EMBL" id="GER92679.1"/>
    </source>
</evidence>
<proteinExistence type="predicted"/>
<dbReference type="EMBL" id="BLAB01000001">
    <property type="protein sequence ID" value="GER92679.1"/>
    <property type="molecule type" value="Genomic_DNA"/>
</dbReference>